<keyword evidence="3" id="KW-1185">Reference proteome</keyword>
<feature type="compositionally biased region" description="Polar residues" evidence="1">
    <location>
        <begin position="1"/>
        <end position="12"/>
    </location>
</feature>
<feature type="compositionally biased region" description="Polar residues" evidence="1">
    <location>
        <begin position="210"/>
        <end position="224"/>
    </location>
</feature>
<evidence type="ECO:0000313" key="3">
    <source>
        <dbReference type="Proteomes" id="UP000287166"/>
    </source>
</evidence>
<protein>
    <submittedName>
        <fullName evidence="2">Uncharacterized protein</fullName>
    </submittedName>
</protein>
<feature type="region of interest" description="Disordered" evidence="1">
    <location>
        <begin position="398"/>
        <end position="440"/>
    </location>
</feature>
<feature type="region of interest" description="Disordered" evidence="1">
    <location>
        <begin position="207"/>
        <end position="241"/>
    </location>
</feature>
<feature type="compositionally biased region" description="Polar residues" evidence="1">
    <location>
        <begin position="281"/>
        <end position="296"/>
    </location>
</feature>
<dbReference type="EMBL" id="BFAD01000008">
    <property type="protein sequence ID" value="GBE85848.1"/>
    <property type="molecule type" value="Genomic_DNA"/>
</dbReference>
<feature type="region of interest" description="Disordered" evidence="1">
    <location>
        <begin position="270"/>
        <end position="304"/>
    </location>
</feature>
<dbReference type="InParanoid" id="A0A401GUF0"/>
<dbReference type="GeneID" id="38782765"/>
<comment type="caution">
    <text evidence="2">The sequence shown here is derived from an EMBL/GenBank/DDBJ whole genome shotgun (WGS) entry which is preliminary data.</text>
</comment>
<dbReference type="OrthoDB" id="2942533at2759"/>
<gene>
    <name evidence="2" type="ORF">SCP_0803700</name>
</gene>
<sequence>MDTSQSIPTTPTLDVPGSDSVAGSRNSKSVRRSVAFYPNMNSSNKLQKPFSRSAAKRESVMALGSIEHLQHYFTKSGIAAESNPLNKPSGAVPAIGGPSNRPFLPRLREFDLPPPPVVPEFVPPAFPPFVKTYETDPANLRPGVIDDLSAVAAGWNLDGQQRTQAPDPNLLSVGGKISGHVDVLELLKITTRAVRTVRNYLVSLPDESATPRQQQHFRPQNLASSPLPKRLVSQPDSASEPLTGIRRGALEVLTVLRDLEEYARLPLEDDAYDARSESENDSTPDATATSRGTSPITPLDDHDFLDGEPTVSISLVDVGGRKRSIPIWEDEASMYDVNNLSEEERDKRDHWDERLVLGGGWLYRQDVRLDQLDRQRMVIGKYVVAVDEVLFGGGSDGKRGWERERERVSKKEKDHRSKRRVSEGITRPEGQTESHRSSRRVVSTGMLDAMRNMVVTEEPEAMESLTEEDSVDDEDLPEWAKRSSFTGDPLGRLHALLLAYLPSALQPLLPSSSADQAALLQALSSGQLLCVAYNVGVRRSRKPWGFVSKDAIHDIAALEAQSNGEAQQSDNGKRGWTFRRTDNLQLWTAALKLRYLVPIISSTSKAKLAKEGLTPTVASTPHASPSHSVVHFPGTNPEDVLVFDAAIVARQEKGWEHMLETVVLKWVEAVVDERRGDR</sequence>
<organism evidence="2 3">
    <name type="scientific">Sparassis crispa</name>
    <dbReference type="NCBI Taxonomy" id="139825"/>
    <lineage>
        <taxon>Eukaryota</taxon>
        <taxon>Fungi</taxon>
        <taxon>Dikarya</taxon>
        <taxon>Basidiomycota</taxon>
        <taxon>Agaricomycotina</taxon>
        <taxon>Agaricomycetes</taxon>
        <taxon>Polyporales</taxon>
        <taxon>Sparassidaceae</taxon>
        <taxon>Sparassis</taxon>
    </lineage>
</organism>
<feature type="region of interest" description="Disordered" evidence="1">
    <location>
        <begin position="1"/>
        <end position="30"/>
    </location>
</feature>
<feature type="compositionally biased region" description="Basic and acidic residues" evidence="1">
    <location>
        <begin position="398"/>
        <end position="415"/>
    </location>
</feature>
<dbReference type="AlphaFoldDB" id="A0A401GUF0"/>
<evidence type="ECO:0000256" key="1">
    <source>
        <dbReference type="SAM" id="MobiDB-lite"/>
    </source>
</evidence>
<dbReference type="Proteomes" id="UP000287166">
    <property type="component" value="Unassembled WGS sequence"/>
</dbReference>
<dbReference type="PANTHER" id="PTHR38702">
    <property type="entry name" value="CALPONIN-HOMOLOGY (CH) DOMAIN-CONTAINING PROTEIN"/>
    <property type="match status" value="1"/>
</dbReference>
<evidence type="ECO:0000313" key="2">
    <source>
        <dbReference type="EMBL" id="GBE85848.1"/>
    </source>
</evidence>
<dbReference type="RefSeq" id="XP_027616761.1">
    <property type="nucleotide sequence ID" value="XM_027760960.1"/>
</dbReference>
<accession>A0A401GUF0</accession>
<reference evidence="2 3" key="1">
    <citation type="journal article" date="2018" name="Sci. Rep.">
        <title>Genome sequence of the cauliflower mushroom Sparassis crispa (Hanabiratake) and its association with beneficial usage.</title>
        <authorList>
            <person name="Kiyama R."/>
            <person name="Furutani Y."/>
            <person name="Kawaguchi K."/>
            <person name="Nakanishi T."/>
        </authorList>
    </citation>
    <scope>NUCLEOTIDE SEQUENCE [LARGE SCALE GENOMIC DNA]</scope>
</reference>
<dbReference type="STRING" id="139825.A0A401GUF0"/>
<dbReference type="PANTHER" id="PTHR38702:SF1">
    <property type="entry name" value="CALPONIN-HOMOLOGY (CH) DOMAIN-CONTAINING PROTEIN"/>
    <property type="match status" value="1"/>
</dbReference>
<proteinExistence type="predicted"/>
<name>A0A401GUF0_9APHY</name>